<name>A0A2I1LAP3_9LACT</name>
<dbReference type="GO" id="GO:0016024">
    <property type="term" value="P:CDP-diacylglycerol biosynthetic process"/>
    <property type="evidence" value="ECO:0007669"/>
    <property type="project" value="UniProtKB-UniPathway"/>
</dbReference>
<evidence type="ECO:0000256" key="3">
    <source>
        <dbReference type="ARBA" id="ARBA00005119"/>
    </source>
</evidence>
<evidence type="ECO:0000313" key="20">
    <source>
        <dbReference type="Proteomes" id="UP000251923"/>
    </source>
</evidence>
<sequence length="265" mass="29444">MTMKTRTITAIIALVIFIPFLLIGGGYFEALVVLLGIVSLSELLKMMNVPLFSFEGLVTQLMMLVVLLPDRVISFIPHSLTVMDLFYAGIIFLFIAMVYFPEQMDFKRLCALAVSAVYVGIGYHYMIMTRRLGLFAVIFAFGIIWFNDSFAYLAGVHFGRHKLAPKISPNKTIEGSIGGIMAGIIYSLCLNFFDGSLNLPLLSVIILATCLCLLGQFGDLIESAIKRYFKVKDSGKILPGHGGLLDRFDSLLIVLPMFHYLVAFL</sequence>
<evidence type="ECO:0000313" key="19">
    <source>
        <dbReference type="EMBL" id="RAV78095.1"/>
    </source>
</evidence>
<protein>
    <recommendedName>
        <fullName evidence="7 18">Phosphatidate cytidylyltransferase</fullName>
        <ecNumber evidence="6 18">2.7.7.41</ecNumber>
    </recommendedName>
</protein>
<accession>A0A2I1LAP3</accession>
<gene>
    <name evidence="19" type="ORF">DBT54_07640</name>
</gene>
<proteinExistence type="inferred from homology"/>
<keyword evidence="12 18" id="KW-0548">Nucleotidyltransferase</keyword>
<comment type="pathway">
    <text evidence="4">Lipid metabolism.</text>
</comment>
<evidence type="ECO:0000256" key="16">
    <source>
        <dbReference type="ARBA" id="ARBA00023209"/>
    </source>
</evidence>
<comment type="caution">
    <text evidence="19">The sequence shown here is derived from an EMBL/GenBank/DDBJ whole genome shotgun (WGS) entry which is preliminary data.</text>
</comment>
<organism evidence="19 20">
    <name type="scientific">Aerococcus urinae</name>
    <dbReference type="NCBI Taxonomy" id="1376"/>
    <lineage>
        <taxon>Bacteria</taxon>
        <taxon>Bacillati</taxon>
        <taxon>Bacillota</taxon>
        <taxon>Bacilli</taxon>
        <taxon>Lactobacillales</taxon>
        <taxon>Aerococcaceae</taxon>
        <taxon>Aerococcus</taxon>
    </lineage>
</organism>
<reference evidence="19 20" key="1">
    <citation type="submission" date="2018-04" db="EMBL/GenBank/DDBJ databases">
        <title>Aerococcus urinae genomes.</title>
        <authorList>
            <person name="Hilt E."/>
            <person name="Gilbert N.M."/>
            <person name="Thomas-White K."/>
            <person name="Putonti C."/>
            <person name="Lewis A.L."/>
            <person name="Visck K.L."/>
            <person name="Wolfe A.J."/>
        </authorList>
    </citation>
    <scope>NUCLEOTIDE SEQUENCE [LARGE SCALE GENOMIC DNA]</scope>
    <source>
        <strain evidence="19 20">UMB7480</strain>
    </source>
</reference>
<dbReference type="GO" id="GO:0005886">
    <property type="term" value="C:plasma membrane"/>
    <property type="evidence" value="ECO:0007669"/>
    <property type="project" value="UniProtKB-SubCell"/>
</dbReference>
<evidence type="ECO:0000256" key="1">
    <source>
        <dbReference type="ARBA" id="ARBA00001698"/>
    </source>
</evidence>
<dbReference type="GO" id="GO:0004605">
    <property type="term" value="F:phosphatidate cytidylyltransferase activity"/>
    <property type="evidence" value="ECO:0007669"/>
    <property type="project" value="UniProtKB-EC"/>
</dbReference>
<keyword evidence="13" id="KW-1133">Transmembrane helix</keyword>
<keyword evidence="9" id="KW-0444">Lipid biosynthesis</keyword>
<evidence type="ECO:0000256" key="8">
    <source>
        <dbReference type="ARBA" id="ARBA00022475"/>
    </source>
</evidence>
<evidence type="ECO:0000256" key="4">
    <source>
        <dbReference type="ARBA" id="ARBA00005189"/>
    </source>
</evidence>
<keyword evidence="17" id="KW-1208">Phospholipid metabolism</keyword>
<dbReference type="PROSITE" id="PS01315">
    <property type="entry name" value="CDS"/>
    <property type="match status" value="1"/>
</dbReference>
<keyword evidence="10 18" id="KW-0808">Transferase</keyword>
<evidence type="ECO:0000256" key="17">
    <source>
        <dbReference type="ARBA" id="ARBA00023264"/>
    </source>
</evidence>
<keyword evidence="11 18" id="KW-0812">Transmembrane</keyword>
<evidence type="ECO:0000256" key="9">
    <source>
        <dbReference type="ARBA" id="ARBA00022516"/>
    </source>
</evidence>
<dbReference type="AlphaFoldDB" id="A0A2I1LAP3"/>
<keyword evidence="16" id="KW-0594">Phospholipid biosynthesis</keyword>
<dbReference type="PANTHER" id="PTHR46382:SF1">
    <property type="entry name" value="PHOSPHATIDATE CYTIDYLYLTRANSFERASE"/>
    <property type="match status" value="1"/>
</dbReference>
<keyword evidence="15" id="KW-0472">Membrane</keyword>
<dbReference type="PANTHER" id="PTHR46382">
    <property type="entry name" value="PHOSPHATIDATE CYTIDYLYLTRANSFERASE"/>
    <property type="match status" value="1"/>
</dbReference>
<keyword evidence="14" id="KW-0443">Lipid metabolism</keyword>
<evidence type="ECO:0000256" key="10">
    <source>
        <dbReference type="ARBA" id="ARBA00022679"/>
    </source>
</evidence>
<evidence type="ECO:0000256" key="13">
    <source>
        <dbReference type="ARBA" id="ARBA00022989"/>
    </source>
</evidence>
<dbReference type="EC" id="2.7.7.41" evidence="6 18"/>
<dbReference type="Proteomes" id="UP000251923">
    <property type="component" value="Unassembled WGS sequence"/>
</dbReference>
<evidence type="ECO:0000256" key="14">
    <source>
        <dbReference type="ARBA" id="ARBA00023098"/>
    </source>
</evidence>
<evidence type="ECO:0000256" key="7">
    <source>
        <dbReference type="ARBA" id="ARBA00019373"/>
    </source>
</evidence>
<dbReference type="UniPathway" id="UPA00557">
    <property type="reaction ID" value="UER00614"/>
</dbReference>
<keyword evidence="8" id="KW-1003">Cell membrane</keyword>
<comment type="subcellular location">
    <subcellularLocation>
        <location evidence="2">Cell membrane</location>
        <topology evidence="2">Multi-pass membrane protein</topology>
    </subcellularLocation>
</comment>
<evidence type="ECO:0000256" key="12">
    <source>
        <dbReference type="ARBA" id="ARBA00022695"/>
    </source>
</evidence>
<evidence type="ECO:0000256" key="5">
    <source>
        <dbReference type="ARBA" id="ARBA00010185"/>
    </source>
</evidence>
<dbReference type="InterPro" id="IPR000374">
    <property type="entry name" value="PC_trans"/>
</dbReference>
<dbReference type="Pfam" id="PF01148">
    <property type="entry name" value="CTP_transf_1"/>
    <property type="match status" value="1"/>
</dbReference>
<evidence type="ECO:0000256" key="15">
    <source>
        <dbReference type="ARBA" id="ARBA00023136"/>
    </source>
</evidence>
<comment type="pathway">
    <text evidence="3 18">Phospholipid metabolism; CDP-diacylglycerol biosynthesis; CDP-diacylglycerol from sn-glycerol 3-phosphate: step 3/3.</text>
</comment>
<comment type="catalytic activity">
    <reaction evidence="1 18">
        <text>a 1,2-diacyl-sn-glycero-3-phosphate + CTP + H(+) = a CDP-1,2-diacyl-sn-glycerol + diphosphate</text>
        <dbReference type="Rhea" id="RHEA:16229"/>
        <dbReference type="ChEBI" id="CHEBI:15378"/>
        <dbReference type="ChEBI" id="CHEBI:33019"/>
        <dbReference type="ChEBI" id="CHEBI:37563"/>
        <dbReference type="ChEBI" id="CHEBI:58332"/>
        <dbReference type="ChEBI" id="CHEBI:58608"/>
        <dbReference type="EC" id="2.7.7.41"/>
    </reaction>
</comment>
<evidence type="ECO:0000256" key="2">
    <source>
        <dbReference type="ARBA" id="ARBA00004651"/>
    </source>
</evidence>
<comment type="similarity">
    <text evidence="5 18">Belongs to the CDS family.</text>
</comment>
<evidence type="ECO:0000256" key="6">
    <source>
        <dbReference type="ARBA" id="ARBA00012487"/>
    </source>
</evidence>
<evidence type="ECO:0000256" key="18">
    <source>
        <dbReference type="RuleBase" id="RU003938"/>
    </source>
</evidence>
<evidence type="ECO:0000256" key="11">
    <source>
        <dbReference type="ARBA" id="ARBA00022692"/>
    </source>
</evidence>
<dbReference type="EMBL" id="QMHM01000016">
    <property type="protein sequence ID" value="RAV78095.1"/>
    <property type="molecule type" value="Genomic_DNA"/>
</dbReference>